<evidence type="ECO:0000313" key="3">
    <source>
        <dbReference type="Proteomes" id="UP000192739"/>
    </source>
</evidence>
<proteinExistence type="predicted"/>
<dbReference type="AlphaFoldDB" id="A0A1E3SCC2"/>
<gene>
    <name evidence="2" type="ORF">BST27_27720</name>
</gene>
<accession>A0A1E3SCC2</accession>
<dbReference type="OrthoDB" id="4774507at2"/>
<sequence>MAPPPTTAWFLAAGIISASMVFVPSAEADPGPGRYVNVLTPSPPMRCQLSSDDGDRGGPKVVCQTAGFPQAPMDPMPYPGWPGDPAVLHQNQATITASGEFNWRTANLGLAPAGQPDVTLVIGQAQHLQGWTVVPTSDGTTFTNDATGHGMAIDSECNVRPF</sequence>
<evidence type="ECO:0000256" key="1">
    <source>
        <dbReference type="SAM" id="SignalP"/>
    </source>
</evidence>
<feature type="chain" id="PRO_5014267872" description="Ig-like domain-containing protein" evidence="1">
    <location>
        <begin position="29"/>
        <end position="162"/>
    </location>
</feature>
<dbReference type="STRING" id="28445.BHQ20_15845"/>
<name>A0A1E3SCC2_MYCIE</name>
<reference evidence="2 3" key="1">
    <citation type="submission" date="2017-02" db="EMBL/GenBank/DDBJ databases">
        <title>The new phylogeny of genus Mycobacterium.</title>
        <authorList>
            <person name="Tortoli E."/>
            <person name="Trovato A."/>
            <person name="Cirillo D.M."/>
        </authorList>
    </citation>
    <scope>NUCLEOTIDE SEQUENCE [LARGE SCALE GENOMIC DNA]</scope>
    <source>
        <strain evidence="2 3">DSM 44049</strain>
    </source>
</reference>
<comment type="caution">
    <text evidence="2">The sequence shown here is derived from an EMBL/GenBank/DDBJ whole genome shotgun (WGS) entry which is preliminary data.</text>
</comment>
<dbReference type="EMBL" id="MVHT01000125">
    <property type="protein sequence ID" value="ORA94581.1"/>
    <property type="molecule type" value="Genomic_DNA"/>
</dbReference>
<dbReference type="Proteomes" id="UP000192739">
    <property type="component" value="Unassembled WGS sequence"/>
</dbReference>
<evidence type="ECO:0008006" key="4">
    <source>
        <dbReference type="Google" id="ProtNLM"/>
    </source>
</evidence>
<organism evidence="2 3">
    <name type="scientific">Mycobacterium intermedium</name>
    <dbReference type="NCBI Taxonomy" id="28445"/>
    <lineage>
        <taxon>Bacteria</taxon>
        <taxon>Bacillati</taxon>
        <taxon>Actinomycetota</taxon>
        <taxon>Actinomycetes</taxon>
        <taxon>Mycobacteriales</taxon>
        <taxon>Mycobacteriaceae</taxon>
        <taxon>Mycobacterium</taxon>
        <taxon>Mycobacterium simiae complex</taxon>
    </lineage>
</organism>
<evidence type="ECO:0000313" key="2">
    <source>
        <dbReference type="EMBL" id="ORA94581.1"/>
    </source>
</evidence>
<feature type="signal peptide" evidence="1">
    <location>
        <begin position="1"/>
        <end position="28"/>
    </location>
</feature>
<protein>
    <recommendedName>
        <fullName evidence="4">Ig-like domain-containing protein</fullName>
    </recommendedName>
</protein>
<dbReference type="RefSeq" id="WP_069420105.1">
    <property type="nucleotide sequence ID" value="NZ_CBCRZH010000147.1"/>
</dbReference>
<keyword evidence="3" id="KW-1185">Reference proteome</keyword>
<keyword evidence="1" id="KW-0732">Signal</keyword>